<evidence type="ECO:0000313" key="3">
    <source>
        <dbReference type="Proteomes" id="UP000321548"/>
    </source>
</evidence>
<dbReference type="GO" id="GO:0016740">
    <property type="term" value="F:transferase activity"/>
    <property type="evidence" value="ECO:0007669"/>
    <property type="project" value="UniProtKB-KW"/>
</dbReference>
<dbReference type="PANTHER" id="PTHR43883">
    <property type="entry name" value="SLR0207 PROTEIN"/>
    <property type="match status" value="1"/>
</dbReference>
<dbReference type="RefSeq" id="WP_147705359.1">
    <property type="nucleotide sequence ID" value="NZ_VDUY01000006.1"/>
</dbReference>
<dbReference type="InterPro" id="IPR027417">
    <property type="entry name" value="P-loop_NTPase"/>
</dbReference>
<organism evidence="2 3">
    <name type="scientific">Zeimonas arvi</name>
    <dbReference type="NCBI Taxonomy" id="2498847"/>
    <lineage>
        <taxon>Bacteria</taxon>
        <taxon>Pseudomonadati</taxon>
        <taxon>Pseudomonadota</taxon>
        <taxon>Betaproteobacteria</taxon>
        <taxon>Burkholderiales</taxon>
        <taxon>Burkholderiaceae</taxon>
        <taxon>Zeimonas</taxon>
    </lineage>
</organism>
<dbReference type="Gene3D" id="3.40.50.300">
    <property type="entry name" value="P-loop containing nucleotide triphosphate hydrolases"/>
    <property type="match status" value="1"/>
</dbReference>
<reference evidence="2 3" key="1">
    <citation type="submission" date="2019-06" db="EMBL/GenBank/DDBJ databases">
        <title>Quisquiliibacterium sp. nov., isolated from a maize field.</title>
        <authorList>
            <person name="Lin S.-Y."/>
            <person name="Tsai C.-F."/>
            <person name="Young C.-C."/>
        </authorList>
    </citation>
    <scope>NUCLEOTIDE SEQUENCE [LARGE SCALE GENOMIC DNA]</scope>
    <source>
        <strain evidence="2 3">CC-CFT501</strain>
    </source>
</reference>
<name>A0A5C8NSH9_9BURK</name>
<protein>
    <submittedName>
        <fullName evidence="2">Aminoglycoside phosphotransferase</fullName>
    </submittedName>
</protein>
<keyword evidence="2" id="KW-0808">Transferase</keyword>
<dbReference type="AlphaFoldDB" id="A0A5C8NSH9"/>
<proteinExistence type="predicted"/>
<feature type="region of interest" description="Disordered" evidence="1">
    <location>
        <begin position="1"/>
        <end position="26"/>
    </location>
</feature>
<dbReference type="PANTHER" id="PTHR43883:SF1">
    <property type="entry name" value="GLUCONOKINASE"/>
    <property type="match status" value="1"/>
</dbReference>
<dbReference type="Pfam" id="PF13671">
    <property type="entry name" value="AAA_33"/>
    <property type="match status" value="1"/>
</dbReference>
<comment type="caution">
    <text evidence="2">The sequence shown here is derived from an EMBL/GenBank/DDBJ whole genome shotgun (WGS) entry which is preliminary data.</text>
</comment>
<feature type="compositionally biased region" description="Polar residues" evidence="1">
    <location>
        <begin position="1"/>
        <end position="16"/>
    </location>
</feature>
<dbReference type="SUPFAM" id="SSF56112">
    <property type="entry name" value="Protein kinase-like (PK-like)"/>
    <property type="match status" value="1"/>
</dbReference>
<dbReference type="Proteomes" id="UP000321548">
    <property type="component" value="Unassembled WGS sequence"/>
</dbReference>
<accession>A0A5C8NSH9</accession>
<sequence>MPQTDSRTATHDANSQDADEPAPPDGFAQALRRHLESALGRPVRCIETHISWVLLDGEHAWKLKKPVRLGFLDFGSAEVRERFCREELRLNRRLAPDLYLDVVAIRGSREQPRIDGEGPPIDHAVLMREFPPGALLSERLAAGRLNGADLDRLAERIAAFHEAVPAAAPGAGFGSAAHVGAATARVLDSLAQRLDDPRVVRLRAWCETEAVRLRPVFDRRRAEGKVRECHGDLHLANAVALGEEVTAFDCIEFAPDLRWIDVQSEVAFLAMDLMAHARGDLAFRFLDAWLAHSGDHEGVPVLRYYLVYRALVRAMVAAIRAGQQVAGGAPTTAPTGASADAPTDSPTAAPDYLALADRLARLRDARLLITHGLSGSGKSHLAARLLERAGALRLRSDVERKRLAGLRPLARSGSGPGDGLYRAEDSVRTYARLLAQATIALDAGWPVIVDATFLRAPERDAFRAAARERGLPFTILHCRAEADLLRERVRARELRGGDPSEAGLAVLERQIAGHDPLRDDERPLAIEVDTGRPVDIDALAGDWARRAP</sequence>
<dbReference type="OrthoDB" id="9810277at2"/>
<evidence type="ECO:0000256" key="1">
    <source>
        <dbReference type="SAM" id="MobiDB-lite"/>
    </source>
</evidence>
<gene>
    <name evidence="2" type="ORF">FHP08_15325</name>
</gene>
<dbReference type="InterPro" id="IPR011009">
    <property type="entry name" value="Kinase-like_dom_sf"/>
</dbReference>
<dbReference type="EMBL" id="VDUY01000006">
    <property type="protein sequence ID" value="TXL64299.1"/>
    <property type="molecule type" value="Genomic_DNA"/>
</dbReference>
<dbReference type="SUPFAM" id="SSF52540">
    <property type="entry name" value="P-loop containing nucleoside triphosphate hydrolases"/>
    <property type="match status" value="1"/>
</dbReference>
<evidence type="ECO:0000313" key="2">
    <source>
        <dbReference type="EMBL" id="TXL64299.1"/>
    </source>
</evidence>
<dbReference type="InterPro" id="IPR052732">
    <property type="entry name" value="Cell-binding_unc_protein"/>
</dbReference>
<keyword evidence="3" id="KW-1185">Reference proteome</keyword>